<protein>
    <submittedName>
        <fullName evidence="2">Thymidine kinase 2</fullName>
    </submittedName>
</protein>
<organism evidence="2 3">
    <name type="scientific">Eptatretus burgeri</name>
    <name type="common">Inshore hagfish</name>
    <dbReference type="NCBI Taxonomy" id="7764"/>
    <lineage>
        <taxon>Eukaryota</taxon>
        <taxon>Metazoa</taxon>
        <taxon>Chordata</taxon>
        <taxon>Craniata</taxon>
        <taxon>Vertebrata</taxon>
        <taxon>Cyclostomata</taxon>
        <taxon>Myxini</taxon>
        <taxon>Myxiniformes</taxon>
        <taxon>Myxinidae</taxon>
        <taxon>Eptatretinae</taxon>
        <taxon>Eptatretus</taxon>
    </lineage>
</organism>
<dbReference type="SUPFAM" id="SSF52540">
    <property type="entry name" value="P-loop containing nucleoside triphosphate hydrolases"/>
    <property type="match status" value="1"/>
</dbReference>
<dbReference type="InterPro" id="IPR050566">
    <property type="entry name" value="Deoxyribonucleoside_kinase"/>
</dbReference>
<dbReference type="Gene3D" id="3.40.50.300">
    <property type="entry name" value="P-loop containing nucleotide triphosphate hydrolases"/>
    <property type="match status" value="1"/>
</dbReference>
<evidence type="ECO:0000313" key="2">
    <source>
        <dbReference type="Ensembl" id="ENSEBUP00000012522.1"/>
    </source>
</evidence>
<dbReference type="Ensembl" id="ENSEBUT00000013098.1">
    <property type="protein sequence ID" value="ENSEBUP00000012522.1"/>
    <property type="gene ID" value="ENSEBUG00000007954.1"/>
</dbReference>
<dbReference type="GeneTree" id="ENSGT00940000158005"/>
<dbReference type="Proteomes" id="UP000694388">
    <property type="component" value="Unplaced"/>
</dbReference>
<accession>A0A8C4WV23</accession>
<sequence length="265" mass="30450">MARRRLCRSLLRAGVSFSSRPDTLRAVKRCFLESSSSNGGGGTSTRKLVVSIEGNIGSGKTKCLESFQQHCDVEVISEPVDKWQNIHGHNLLSLMYRNPQRWGITLQTYIQLTMLNIHTRPLTMSIRMMERSIYSARYIFVENLFRSGKMPEADYAVLSEWFDWILKSISFPLDMIVYLQTRPETCLKRLQARCRQEESVVPLDYLKSLHELYEAWLIDKTLYSIPTPVIVVSADDGLEKMQEKFANLHSNLLPTNDLASLHKDC</sequence>
<evidence type="ECO:0000259" key="1">
    <source>
        <dbReference type="Pfam" id="PF01712"/>
    </source>
</evidence>
<evidence type="ECO:0000313" key="3">
    <source>
        <dbReference type="Proteomes" id="UP000694388"/>
    </source>
</evidence>
<reference evidence="2" key="2">
    <citation type="submission" date="2025-09" db="UniProtKB">
        <authorList>
            <consortium name="Ensembl"/>
        </authorList>
    </citation>
    <scope>IDENTIFICATION</scope>
</reference>
<name>A0A8C4WV23_EPTBU</name>
<keyword evidence="3" id="KW-1185">Reference proteome</keyword>
<dbReference type="InterPro" id="IPR031314">
    <property type="entry name" value="DNK_dom"/>
</dbReference>
<dbReference type="AlphaFoldDB" id="A0A8C4WV23"/>
<dbReference type="Pfam" id="PF01712">
    <property type="entry name" value="dNK"/>
    <property type="match status" value="1"/>
</dbReference>
<dbReference type="FunFam" id="3.40.50.300:FF:001571">
    <property type="entry name" value="Deoxynucleoside kinase"/>
    <property type="match status" value="1"/>
</dbReference>
<reference evidence="2" key="1">
    <citation type="submission" date="2025-08" db="UniProtKB">
        <authorList>
            <consortium name="Ensembl"/>
        </authorList>
    </citation>
    <scope>IDENTIFICATION</scope>
</reference>
<dbReference type="PANTHER" id="PTHR10513">
    <property type="entry name" value="DEOXYNUCLEOSIDE KINASE"/>
    <property type="match status" value="1"/>
</dbReference>
<dbReference type="PANTHER" id="PTHR10513:SF24">
    <property type="entry name" value="THYMIDINE KINASE 2, MITOCHONDRIAL"/>
    <property type="match status" value="1"/>
</dbReference>
<proteinExistence type="predicted"/>
<dbReference type="GO" id="GO:0019136">
    <property type="term" value="F:deoxynucleoside kinase activity"/>
    <property type="evidence" value="ECO:0007669"/>
    <property type="project" value="TreeGrafter"/>
</dbReference>
<dbReference type="InterPro" id="IPR027417">
    <property type="entry name" value="P-loop_NTPase"/>
</dbReference>
<dbReference type="GO" id="GO:0005739">
    <property type="term" value="C:mitochondrion"/>
    <property type="evidence" value="ECO:0007669"/>
    <property type="project" value="TreeGrafter"/>
</dbReference>
<feature type="domain" description="Deoxynucleoside kinase" evidence="1">
    <location>
        <begin position="50"/>
        <end position="248"/>
    </location>
</feature>
<dbReference type="CDD" id="cd01673">
    <property type="entry name" value="dNK"/>
    <property type="match status" value="1"/>
</dbReference>